<feature type="compositionally biased region" description="Low complexity" evidence="1">
    <location>
        <begin position="100"/>
        <end position="113"/>
    </location>
</feature>
<reference evidence="2" key="1">
    <citation type="journal article" date="2022" name="Int. J. Mol. Sci.">
        <title>Draft Genome of Tanacetum Coccineum: Genomic Comparison of Closely Related Tanacetum-Family Plants.</title>
        <authorList>
            <person name="Yamashiro T."/>
            <person name="Shiraishi A."/>
            <person name="Nakayama K."/>
            <person name="Satake H."/>
        </authorList>
    </citation>
    <scope>NUCLEOTIDE SEQUENCE</scope>
</reference>
<organism evidence="2 3">
    <name type="scientific">Tanacetum coccineum</name>
    <dbReference type="NCBI Taxonomy" id="301880"/>
    <lineage>
        <taxon>Eukaryota</taxon>
        <taxon>Viridiplantae</taxon>
        <taxon>Streptophyta</taxon>
        <taxon>Embryophyta</taxon>
        <taxon>Tracheophyta</taxon>
        <taxon>Spermatophyta</taxon>
        <taxon>Magnoliopsida</taxon>
        <taxon>eudicotyledons</taxon>
        <taxon>Gunneridae</taxon>
        <taxon>Pentapetalae</taxon>
        <taxon>asterids</taxon>
        <taxon>campanulids</taxon>
        <taxon>Asterales</taxon>
        <taxon>Asteraceae</taxon>
        <taxon>Asteroideae</taxon>
        <taxon>Anthemideae</taxon>
        <taxon>Anthemidinae</taxon>
        <taxon>Tanacetum</taxon>
    </lineage>
</organism>
<keyword evidence="3" id="KW-1185">Reference proteome</keyword>
<feature type="compositionally biased region" description="Basic and acidic residues" evidence="1">
    <location>
        <begin position="135"/>
        <end position="155"/>
    </location>
</feature>
<protein>
    <submittedName>
        <fullName evidence="2">Uncharacterized protein</fullName>
    </submittedName>
</protein>
<name>A0ABQ5GZP1_9ASTR</name>
<sequence length="663" mass="76675">MVDEDKEIDEARLSTKDEVSTDKEGVSTDFEKVSTDRPKVSTNGSKVSTDEQVEGYEEKVKGTEEIFESTKEQRECTEEKVESTAEQREGTEDQTKEEIPTQVSQTSTQTPTSMIFGDDETIATLLLNMSKAKAVSKEKEKGVELKDVEDTDRPRPTSTRSLLTLKPLPKIDPKDKGKKKIEEEDESKSEDDDIPQAVKKFKQLESDEEMAMKVQEEIEADRLLAEKLQEQEREQFTIKERAKFLHDTIAAQRKFLAQQRSEAIRNKPPTKNQLRNQMMTYLKHVGNYKHADLKIKKFEEIQALYEKIKRSDENFISIGSAEDERMIKRMNEKDSSKGEEIKQESKEEVKEEDKGEENTRKRKHGTRKKMKSRKRRFKQDTSQDDPSDIEKENDELRLCLTIAPDEDKEVDYEILDKKYPIIDWKTENLGTKPQFDESKRSEEINMNVVTRSNGQKRCFSTLIRVLSVFDREDLDAVYKLVMDIYQDKIPEGFDKVLWGDLIVMFNPDEQDEFWNSQHEWKVVSWKLHSSSGVHTLMTDEGLVVHMLIEKKYPLKKEILMQMLKLKLESEEESTMALELIRFIKKSWLVQDQTVLGKDYSNLLIADSLLKTIWFINAPCYDNEALASPNTNDEELSIPEQTATGKGTSNPLMAGSLPKTTKPT</sequence>
<feature type="compositionally biased region" description="Basic and acidic residues" evidence="1">
    <location>
        <begin position="9"/>
        <end position="39"/>
    </location>
</feature>
<feature type="compositionally biased region" description="Basic and acidic residues" evidence="1">
    <location>
        <begin position="56"/>
        <end position="99"/>
    </location>
</feature>
<comment type="caution">
    <text evidence="2">The sequence shown here is derived from an EMBL/GenBank/DDBJ whole genome shotgun (WGS) entry which is preliminary data.</text>
</comment>
<feature type="compositionally biased region" description="Basic and acidic residues" evidence="1">
    <location>
        <begin position="330"/>
        <end position="359"/>
    </location>
</feature>
<evidence type="ECO:0000256" key="1">
    <source>
        <dbReference type="SAM" id="MobiDB-lite"/>
    </source>
</evidence>
<dbReference type="Proteomes" id="UP001151760">
    <property type="component" value="Unassembled WGS sequence"/>
</dbReference>
<feature type="region of interest" description="Disordered" evidence="1">
    <location>
        <begin position="629"/>
        <end position="663"/>
    </location>
</feature>
<feature type="compositionally biased region" description="Polar residues" evidence="1">
    <location>
        <begin position="638"/>
        <end position="650"/>
    </location>
</feature>
<feature type="compositionally biased region" description="Basic residues" evidence="1">
    <location>
        <begin position="360"/>
        <end position="377"/>
    </location>
</feature>
<evidence type="ECO:0000313" key="2">
    <source>
        <dbReference type="EMBL" id="GJT80729.1"/>
    </source>
</evidence>
<feature type="region of interest" description="Disordered" evidence="1">
    <location>
        <begin position="330"/>
        <end position="390"/>
    </location>
</feature>
<reference evidence="2" key="2">
    <citation type="submission" date="2022-01" db="EMBL/GenBank/DDBJ databases">
        <authorList>
            <person name="Yamashiro T."/>
            <person name="Shiraishi A."/>
            <person name="Satake H."/>
            <person name="Nakayama K."/>
        </authorList>
    </citation>
    <scope>NUCLEOTIDE SEQUENCE</scope>
</reference>
<gene>
    <name evidence="2" type="ORF">Tco_1055071</name>
</gene>
<dbReference type="EMBL" id="BQNB010019019">
    <property type="protein sequence ID" value="GJT80729.1"/>
    <property type="molecule type" value="Genomic_DNA"/>
</dbReference>
<evidence type="ECO:0000313" key="3">
    <source>
        <dbReference type="Proteomes" id="UP001151760"/>
    </source>
</evidence>
<feature type="region of interest" description="Disordered" evidence="1">
    <location>
        <begin position="1"/>
        <end position="116"/>
    </location>
</feature>
<accession>A0ABQ5GZP1</accession>
<feature type="compositionally biased region" description="Acidic residues" evidence="1">
    <location>
        <begin position="183"/>
        <end position="194"/>
    </location>
</feature>
<proteinExistence type="predicted"/>
<feature type="region of interest" description="Disordered" evidence="1">
    <location>
        <begin position="132"/>
        <end position="205"/>
    </location>
</feature>